<dbReference type="AlphaFoldDB" id="A0AA48M5S4"/>
<sequence>MVWLIVGFLALVAIIAVTPIRIAIAYNRVGENDHLVVEISAWFRLIRRKYELPVLLLKQTQEGTELKAKVEKVSGQSVMDESIQDVTSRQVKQWKNKYQDLLKRVHDLQPVVRAFVRQIRCSRLEWHTVLGTGEAAETGTLLGLAWGVKSMLVSVFSGAVSLRSIPRLSVQPVWNQAVIRTQFRCVLHVWLGHVLLAGIRLLLRWQIGRRREWKTAPTEA</sequence>
<protein>
    <submittedName>
        <fullName evidence="1">DUF2953 domain-containing protein</fullName>
    </submittedName>
</protein>
<dbReference type="EMBL" id="OY569118">
    <property type="protein sequence ID" value="CAJ1001777.1"/>
    <property type="molecule type" value="Genomic_DNA"/>
</dbReference>
<dbReference type="InterPro" id="IPR021338">
    <property type="entry name" value="DUF2953"/>
</dbReference>
<dbReference type="Proteomes" id="UP001189619">
    <property type="component" value="Chromosome"/>
</dbReference>
<gene>
    <name evidence="1" type="ORF">BSPP4475_05550</name>
</gene>
<name>A0AA48M5S4_9BACL</name>
<proteinExistence type="predicted"/>
<organism evidence="1 2">
    <name type="scientific">Brevibacillus aydinogluensis</name>
    <dbReference type="NCBI Taxonomy" id="927786"/>
    <lineage>
        <taxon>Bacteria</taxon>
        <taxon>Bacillati</taxon>
        <taxon>Bacillota</taxon>
        <taxon>Bacilli</taxon>
        <taxon>Bacillales</taxon>
        <taxon>Paenibacillaceae</taxon>
        <taxon>Brevibacillus</taxon>
    </lineage>
</organism>
<dbReference type="Pfam" id="PF11167">
    <property type="entry name" value="DUF2953"/>
    <property type="match status" value="1"/>
</dbReference>
<evidence type="ECO:0000313" key="1">
    <source>
        <dbReference type="EMBL" id="CAJ1001777.1"/>
    </source>
</evidence>
<dbReference type="KEGG" id="bayd:BSPP4475_05550"/>
<evidence type="ECO:0000313" key="2">
    <source>
        <dbReference type="Proteomes" id="UP001189619"/>
    </source>
</evidence>
<accession>A0AA48M5S4</accession>
<keyword evidence="2" id="KW-1185">Reference proteome</keyword>
<dbReference type="RefSeq" id="WP_230077253.1">
    <property type="nucleotide sequence ID" value="NZ_JAUSVZ010000012.1"/>
</dbReference>
<reference evidence="1" key="1">
    <citation type="submission" date="2023-07" db="EMBL/GenBank/DDBJ databases">
        <authorList>
            <person name="Ivanov I."/>
            <person name="Teneva D."/>
            <person name="Stoikov I."/>
        </authorList>
    </citation>
    <scope>NUCLEOTIDE SEQUENCE</scope>
    <source>
        <strain evidence="1">4475</strain>
    </source>
</reference>